<gene>
    <name evidence="1" type="primary">RvY_18900</name>
    <name evidence="1" type="synonym">RvY_18900.2</name>
    <name evidence="1" type="ORF">RvY_18900-2</name>
</gene>
<sequence>MLRHSSTKVTLPYPAPMTNPLLLLQQQHNAFWRRRPSATVLGHSARWMEAATTYSAPYGLQPITRKLEWARRHTRMAYRHLATFPSPPSHPALLHCHQLVKSVRRCPGTRMPKAQTPLSCWSSSHSSSLTISPTLWWKKFLIQIIQVRLIF</sequence>
<name>A0A1D1WBA6_RAMVA</name>
<accession>A0A1D1WBA6</accession>
<dbReference type="AlphaFoldDB" id="A0A1D1WBA6"/>
<evidence type="ECO:0000313" key="2">
    <source>
        <dbReference type="Proteomes" id="UP000186922"/>
    </source>
</evidence>
<dbReference type="EMBL" id="BDGG01000022">
    <property type="protein sequence ID" value="GAV09344.1"/>
    <property type="molecule type" value="Genomic_DNA"/>
</dbReference>
<reference evidence="1 2" key="1">
    <citation type="journal article" date="2016" name="Nat. Commun.">
        <title>Extremotolerant tardigrade genome and improved radiotolerance of human cultured cells by tardigrade-unique protein.</title>
        <authorList>
            <person name="Hashimoto T."/>
            <person name="Horikawa D.D."/>
            <person name="Saito Y."/>
            <person name="Kuwahara H."/>
            <person name="Kozuka-Hata H."/>
            <person name="Shin-I T."/>
            <person name="Minakuchi Y."/>
            <person name="Ohishi K."/>
            <person name="Motoyama A."/>
            <person name="Aizu T."/>
            <person name="Enomoto A."/>
            <person name="Kondo K."/>
            <person name="Tanaka S."/>
            <person name="Hara Y."/>
            <person name="Koshikawa S."/>
            <person name="Sagara H."/>
            <person name="Miura T."/>
            <person name="Yokobori S."/>
            <person name="Miyagawa K."/>
            <person name="Suzuki Y."/>
            <person name="Kubo T."/>
            <person name="Oyama M."/>
            <person name="Kohara Y."/>
            <person name="Fujiyama A."/>
            <person name="Arakawa K."/>
            <person name="Katayama T."/>
            <person name="Toyoda A."/>
            <person name="Kunieda T."/>
        </authorList>
    </citation>
    <scope>NUCLEOTIDE SEQUENCE [LARGE SCALE GENOMIC DNA]</scope>
    <source>
        <strain evidence="1 2">YOKOZUNA-1</strain>
    </source>
</reference>
<organism evidence="1 2">
    <name type="scientific">Ramazzottius varieornatus</name>
    <name type="common">Water bear</name>
    <name type="synonym">Tardigrade</name>
    <dbReference type="NCBI Taxonomy" id="947166"/>
    <lineage>
        <taxon>Eukaryota</taxon>
        <taxon>Metazoa</taxon>
        <taxon>Ecdysozoa</taxon>
        <taxon>Tardigrada</taxon>
        <taxon>Eutardigrada</taxon>
        <taxon>Parachela</taxon>
        <taxon>Hypsibioidea</taxon>
        <taxon>Ramazzottiidae</taxon>
        <taxon>Ramazzottius</taxon>
    </lineage>
</organism>
<comment type="caution">
    <text evidence="1">The sequence shown here is derived from an EMBL/GenBank/DDBJ whole genome shotgun (WGS) entry which is preliminary data.</text>
</comment>
<dbReference type="Proteomes" id="UP000186922">
    <property type="component" value="Unassembled WGS sequence"/>
</dbReference>
<evidence type="ECO:0000313" key="1">
    <source>
        <dbReference type="EMBL" id="GAV09344.1"/>
    </source>
</evidence>
<proteinExistence type="predicted"/>
<protein>
    <submittedName>
        <fullName evidence="1">Uncharacterized protein</fullName>
    </submittedName>
</protein>
<keyword evidence="2" id="KW-1185">Reference proteome</keyword>